<feature type="region of interest" description="Disordered" evidence="1">
    <location>
        <begin position="1"/>
        <end position="38"/>
    </location>
</feature>
<comment type="caution">
    <text evidence="2">The sequence shown here is derived from an EMBL/GenBank/DDBJ whole genome shotgun (WGS) entry which is preliminary data.</text>
</comment>
<protein>
    <submittedName>
        <fullName evidence="2">Uncharacterized protein</fullName>
    </submittedName>
</protein>
<proteinExistence type="predicted"/>
<accession>A0AAV6PJ32</accession>
<organism evidence="2 3">
    <name type="scientific">Solea senegalensis</name>
    <name type="common">Senegalese sole</name>
    <dbReference type="NCBI Taxonomy" id="28829"/>
    <lineage>
        <taxon>Eukaryota</taxon>
        <taxon>Metazoa</taxon>
        <taxon>Chordata</taxon>
        <taxon>Craniata</taxon>
        <taxon>Vertebrata</taxon>
        <taxon>Euteleostomi</taxon>
        <taxon>Actinopterygii</taxon>
        <taxon>Neopterygii</taxon>
        <taxon>Teleostei</taxon>
        <taxon>Neoteleostei</taxon>
        <taxon>Acanthomorphata</taxon>
        <taxon>Carangaria</taxon>
        <taxon>Pleuronectiformes</taxon>
        <taxon>Pleuronectoidei</taxon>
        <taxon>Soleidae</taxon>
        <taxon>Solea</taxon>
    </lineage>
</organism>
<feature type="compositionally biased region" description="Basic residues" evidence="1">
    <location>
        <begin position="110"/>
        <end position="126"/>
    </location>
</feature>
<evidence type="ECO:0000313" key="3">
    <source>
        <dbReference type="Proteomes" id="UP000693946"/>
    </source>
</evidence>
<feature type="region of interest" description="Disordered" evidence="1">
    <location>
        <begin position="108"/>
        <end position="188"/>
    </location>
</feature>
<name>A0AAV6PJ32_SOLSE</name>
<dbReference type="AlphaFoldDB" id="A0AAV6PJ32"/>
<feature type="compositionally biased region" description="Basic and acidic residues" evidence="1">
    <location>
        <begin position="152"/>
        <end position="188"/>
    </location>
</feature>
<reference evidence="2 3" key="1">
    <citation type="journal article" date="2021" name="Sci. Rep.">
        <title>Chromosome anchoring in Senegalese sole (Solea senegalensis) reveals sex-associated markers and genome rearrangements in flatfish.</title>
        <authorList>
            <person name="Guerrero-Cozar I."/>
            <person name="Gomez-Garrido J."/>
            <person name="Berbel C."/>
            <person name="Martinez-Blanch J.F."/>
            <person name="Alioto T."/>
            <person name="Claros M.G."/>
            <person name="Gagnaire P.A."/>
            <person name="Manchado M."/>
        </authorList>
    </citation>
    <scope>NUCLEOTIDE SEQUENCE [LARGE SCALE GENOMIC DNA]</scope>
    <source>
        <strain evidence="2">Sse05_10M</strain>
    </source>
</reference>
<gene>
    <name evidence="2" type="ORF">JOB18_039083</name>
</gene>
<sequence>MKTDWRRRQTGGDDVTRHTAASNCRGQRSRSSEVKRQRNRPCLPHMLLNVNIIPLSDHSSVLTETFDVLFGQEEVDGDRDVGTKRIETRSRHGVQPVFDFSTLCFEPKKQQRRGKMKSSQNKRRNFVTHDTIIQPKVKGHGRGLSSCNLLRLKSDKMSPKTRPEEMKGEDKEQDQRMRGEDKRKGRKH</sequence>
<dbReference type="EMBL" id="JAGKHQ010000609">
    <property type="protein sequence ID" value="KAG7466706.1"/>
    <property type="molecule type" value="Genomic_DNA"/>
</dbReference>
<keyword evidence="3" id="KW-1185">Reference proteome</keyword>
<evidence type="ECO:0000313" key="2">
    <source>
        <dbReference type="EMBL" id="KAG7466706.1"/>
    </source>
</evidence>
<feature type="compositionally biased region" description="Basic and acidic residues" evidence="1">
    <location>
        <begin position="1"/>
        <end position="17"/>
    </location>
</feature>
<evidence type="ECO:0000256" key="1">
    <source>
        <dbReference type="SAM" id="MobiDB-lite"/>
    </source>
</evidence>
<dbReference type="Proteomes" id="UP000693946">
    <property type="component" value="Unassembled WGS sequence"/>
</dbReference>